<evidence type="ECO:0000313" key="2">
    <source>
        <dbReference type="Proteomes" id="UP000255082"/>
    </source>
</evidence>
<protein>
    <submittedName>
        <fullName evidence="1">Uncharacterized protein</fullName>
    </submittedName>
</protein>
<accession>A0A378WYX9</accession>
<dbReference type="AlphaFoldDB" id="A0A378WYX9"/>
<sequence>MLRALIDRVARIEVVGYAERAVNNIIHRFERLPLHLIPA</sequence>
<proteinExistence type="predicted"/>
<gene>
    <name evidence="1" type="ORF">NCTC13184_04914</name>
</gene>
<name>A0A378WYX9_9NOCA</name>
<evidence type="ECO:0000313" key="1">
    <source>
        <dbReference type="EMBL" id="SUA46389.1"/>
    </source>
</evidence>
<reference evidence="1 2" key="1">
    <citation type="submission" date="2018-06" db="EMBL/GenBank/DDBJ databases">
        <authorList>
            <consortium name="Pathogen Informatics"/>
            <person name="Doyle S."/>
        </authorList>
    </citation>
    <scope>NUCLEOTIDE SEQUENCE [LARGE SCALE GENOMIC DNA]</scope>
    <source>
        <strain evidence="1 2">NCTC13184</strain>
    </source>
</reference>
<dbReference type="EMBL" id="UGRU01000001">
    <property type="protein sequence ID" value="SUA46389.1"/>
    <property type="molecule type" value="Genomic_DNA"/>
</dbReference>
<dbReference type="Proteomes" id="UP000255082">
    <property type="component" value="Unassembled WGS sequence"/>
</dbReference>
<organism evidence="1 2">
    <name type="scientific">Nocardia africana</name>
    <dbReference type="NCBI Taxonomy" id="134964"/>
    <lineage>
        <taxon>Bacteria</taxon>
        <taxon>Bacillati</taxon>
        <taxon>Actinomycetota</taxon>
        <taxon>Actinomycetes</taxon>
        <taxon>Mycobacteriales</taxon>
        <taxon>Nocardiaceae</taxon>
        <taxon>Nocardia</taxon>
    </lineage>
</organism>